<sequence length="114" mass="13222">MLVPLAQVLHLYWLSTNVFSLIQTGTIKYVPSVRRICKIPEQKKVEQLNVEKKPVIAAVKDWWKDTRNTSKIQNRTRNDQSTFLSAGRSGIKKTYKYNPTTPHQQPTTFHAKKI</sequence>
<protein>
    <recommendedName>
        <fullName evidence="5">Secreted protein</fullName>
    </recommendedName>
</protein>
<keyword evidence="2" id="KW-0732">Signal</keyword>
<feature type="region of interest" description="Disordered" evidence="1">
    <location>
        <begin position="92"/>
        <end position="114"/>
    </location>
</feature>
<proteinExistence type="predicted"/>
<evidence type="ECO:0000313" key="3">
    <source>
        <dbReference type="EMBL" id="RZF43862.1"/>
    </source>
</evidence>
<evidence type="ECO:0008006" key="5">
    <source>
        <dbReference type="Google" id="ProtNLM"/>
    </source>
</evidence>
<accession>A0A482XDU1</accession>
<comment type="caution">
    <text evidence="3">The sequence shown here is derived from an EMBL/GenBank/DDBJ whole genome shotgun (WGS) entry which is preliminary data.</text>
</comment>
<name>A0A482XDU1_LAOST</name>
<dbReference type="InParanoid" id="A0A482XDU1"/>
<keyword evidence="4" id="KW-1185">Reference proteome</keyword>
<gene>
    <name evidence="3" type="ORF">LSTR_LSTR014585</name>
</gene>
<organism evidence="3 4">
    <name type="scientific">Laodelphax striatellus</name>
    <name type="common">Small brown planthopper</name>
    <name type="synonym">Delphax striatella</name>
    <dbReference type="NCBI Taxonomy" id="195883"/>
    <lineage>
        <taxon>Eukaryota</taxon>
        <taxon>Metazoa</taxon>
        <taxon>Ecdysozoa</taxon>
        <taxon>Arthropoda</taxon>
        <taxon>Hexapoda</taxon>
        <taxon>Insecta</taxon>
        <taxon>Pterygota</taxon>
        <taxon>Neoptera</taxon>
        <taxon>Paraneoptera</taxon>
        <taxon>Hemiptera</taxon>
        <taxon>Auchenorrhyncha</taxon>
        <taxon>Fulgoroidea</taxon>
        <taxon>Delphacidae</taxon>
        <taxon>Criomorphinae</taxon>
        <taxon>Laodelphax</taxon>
    </lineage>
</organism>
<dbReference type="AlphaFoldDB" id="A0A482XDU1"/>
<dbReference type="STRING" id="195883.A0A482XDU1"/>
<evidence type="ECO:0000256" key="1">
    <source>
        <dbReference type="SAM" id="MobiDB-lite"/>
    </source>
</evidence>
<reference evidence="3 4" key="1">
    <citation type="journal article" date="2017" name="Gigascience">
        <title>Genome sequence of the small brown planthopper, Laodelphax striatellus.</title>
        <authorList>
            <person name="Zhu J."/>
            <person name="Jiang F."/>
            <person name="Wang X."/>
            <person name="Yang P."/>
            <person name="Bao Y."/>
            <person name="Zhao W."/>
            <person name="Wang W."/>
            <person name="Lu H."/>
            <person name="Wang Q."/>
            <person name="Cui N."/>
            <person name="Li J."/>
            <person name="Chen X."/>
            <person name="Luo L."/>
            <person name="Yu J."/>
            <person name="Kang L."/>
            <person name="Cui F."/>
        </authorList>
    </citation>
    <scope>NUCLEOTIDE SEQUENCE [LARGE SCALE GENOMIC DNA]</scope>
    <source>
        <strain evidence="3">Lst14</strain>
    </source>
</reference>
<feature type="compositionally biased region" description="Low complexity" evidence="1">
    <location>
        <begin position="99"/>
        <end position="108"/>
    </location>
</feature>
<feature type="chain" id="PRO_5019742596" description="Secreted protein" evidence="2">
    <location>
        <begin position="21"/>
        <end position="114"/>
    </location>
</feature>
<evidence type="ECO:0000256" key="2">
    <source>
        <dbReference type="SAM" id="SignalP"/>
    </source>
</evidence>
<dbReference type="Proteomes" id="UP000291343">
    <property type="component" value="Unassembled WGS sequence"/>
</dbReference>
<evidence type="ECO:0000313" key="4">
    <source>
        <dbReference type="Proteomes" id="UP000291343"/>
    </source>
</evidence>
<dbReference type="EMBL" id="QKKF02012080">
    <property type="protein sequence ID" value="RZF43862.1"/>
    <property type="molecule type" value="Genomic_DNA"/>
</dbReference>
<feature type="signal peptide" evidence="2">
    <location>
        <begin position="1"/>
        <end position="20"/>
    </location>
</feature>